<dbReference type="GO" id="GO:0008745">
    <property type="term" value="F:N-acetylmuramoyl-L-alanine amidase activity"/>
    <property type="evidence" value="ECO:0007669"/>
    <property type="project" value="UniProtKB-EC"/>
</dbReference>
<dbReference type="AlphaFoldDB" id="A0A1M7CNP3"/>
<proteinExistence type="predicted"/>
<evidence type="ECO:0000313" key="6">
    <source>
        <dbReference type="Proteomes" id="UP000184120"/>
    </source>
</evidence>
<gene>
    <name evidence="5" type="ORF">SAMN05443634_11461</name>
</gene>
<protein>
    <recommendedName>
        <fullName evidence="2">N-acetylmuramoyl-L-alanine amidase</fullName>
        <ecNumber evidence="2">3.5.1.28</ecNumber>
    </recommendedName>
</protein>
<evidence type="ECO:0000259" key="4">
    <source>
        <dbReference type="SMART" id="SM00646"/>
    </source>
</evidence>
<dbReference type="EC" id="3.5.1.28" evidence="2"/>
<dbReference type="PANTHER" id="PTHR30404">
    <property type="entry name" value="N-ACETYLMURAMOYL-L-ALANINE AMIDASE"/>
    <property type="match status" value="1"/>
</dbReference>
<name>A0A1M7CNP3_9FLAO</name>
<dbReference type="GO" id="GO:0009253">
    <property type="term" value="P:peptidoglycan catabolic process"/>
    <property type="evidence" value="ECO:0007669"/>
    <property type="project" value="InterPro"/>
</dbReference>
<dbReference type="Proteomes" id="UP000184120">
    <property type="component" value="Unassembled WGS sequence"/>
</dbReference>
<dbReference type="Pfam" id="PF01520">
    <property type="entry name" value="Amidase_3"/>
    <property type="match status" value="1"/>
</dbReference>
<dbReference type="EMBL" id="FRBH01000014">
    <property type="protein sequence ID" value="SHL68780.1"/>
    <property type="molecule type" value="Genomic_DNA"/>
</dbReference>
<feature type="domain" description="MurNAc-LAA" evidence="4">
    <location>
        <begin position="94"/>
        <end position="251"/>
    </location>
</feature>
<sequence length="435" mass="49650">MSLKMINIQKYLFFVMMVTFSVFSFSQKKQNFVIVIDAGHGGHDTGARGVADLEKNIALDVSLRFGNLIEKNHKDVKVVWTRKTDVFLELSERADISNANHANLFVSVHCNSASNTSATGTETFVMGLKKMDQTDEVSRRENSVVFLEKDQEKYEKFNPNDPEAVIAFEIMNAAYKEQSLRFADLMEKTFVNSQGRRSRGVKQGNLHVLRNNASPSVLVEMGFISNYDEGTYLASEQGKQDVAESLYKAFKQYKSEYDRRSGVSEEEEKPKPVKKVEKPLEGKKLKIRVMESTMKFSSTSPQLRGLTDFEVIQEGNKYVYYYGETDLQSRADDLLTSMKRKGFSGAKIVEFETNKKLEAGKNYRVQFMTSNKKYRDRDDKFNGLTNVLRVKEGGLQKYYYGAETTMEAAQKVLKQVQDKGFRNAFIVTFNGEQPM</sequence>
<evidence type="ECO:0000256" key="2">
    <source>
        <dbReference type="ARBA" id="ARBA00011901"/>
    </source>
</evidence>
<evidence type="ECO:0000256" key="1">
    <source>
        <dbReference type="ARBA" id="ARBA00001561"/>
    </source>
</evidence>
<dbReference type="SUPFAM" id="SSF53187">
    <property type="entry name" value="Zn-dependent exopeptidases"/>
    <property type="match status" value="1"/>
</dbReference>
<dbReference type="Gene3D" id="3.40.630.40">
    <property type="entry name" value="Zn-dependent exopeptidases"/>
    <property type="match status" value="1"/>
</dbReference>
<comment type="catalytic activity">
    <reaction evidence="1">
        <text>Hydrolyzes the link between N-acetylmuramoyl residues and L-amino acid residues in certain cell-wall glycopeptides.</text>
        <dbReference type="EC" id="3.5.1.28"/>
    </reaction>
</comment>
<evidence type="ECO:0000256" key="3">
    <source>
        <dbReference type="ARBA" id="ARBA00022801"/>
    </source>
</evidence>
<dbReference type="PANTHER" id="PTHR30404:SF0">
    <property type="entry name" value="N-ACETYLMURAMOYL-L-ALANINE AMIDASE AMIC"/>
    <property type="match status" value="1"/>
</dbReference>
<dbReference type="GO" id="GO:0030288">
    <property type="term" value="C:outer membrane-bounded periplasmic space"/>
    <property type="evidence" value="ECO:0007669"/>
    <property type="project" value="TreeGrafter"/>
</dbReference>
<keyword evidence="3" id="KW-0378">Hydrolase</keyword>
<dbReference type="CDD" id="cd02696">
    <property type="entry name" value="MurNAc-LAA"/>
    <property type="match status" value="1"/>
</dbReference>
<accession>A0A1M7CNP3</accession>
<reference evidence="6" key="1">
    <citation type="submission" date="2016-11" db="EMBL/GenBank/DDBJ databases">
        <authorList>
            <person name="Varghese N."/>
            <person name="Submissions S."/>
        </authorList>
    </citation>
    <scope>NUCLEOTIDE SEQUENCE [LARGE SCALE GENOMIC DNA]</scope>
    <source>
        <strain evidence="6">DSM 27989</strain>
    </source>
</reference>
<dbReference type="SMART" id="SM00646">
    <property type="entry name" value="Ami_3"/>
    <property type="match status" value="1"/>
</dbReference>
<dbReference type="FunFam" id="3.40.630.40:FF:000005">
    <property type="entry name" value="N-acetylmuramoyl-L-alanine amidase (AmiA)"/>
    <property type="match status" value="1"/>
</dbReference>
<dbReference type="STRING" id="1434701.SAMN05443634_11461"/>
<dbReference type="InterPro" id="IPR050695">
    <property type="entry name" value="N-acetylmuramoyl_amidase_3"/>
</dbReference>
<evidence type="ECO:0000313" key="5">
    <source>
        <dbReference type="EMBL" id="SHL68780.1"/>
    </source>
</evidence>
<dbReference type="InterPro" id="IPR002508">
    <property type="entry name" value="MurNAc-LAA_cat"/>
</dbReference>
<organism evidence="5 6">
    <name type="scientific">Chishuiella changwenlii</name>
    <dbReference type="NCBI Taxonomy" id="1434701"/>
    <lineage>
        <taxon>Bacteria</taxon>
        <taxon>Pseudomonadati</taxon>
        <taxon>Bacteroidota</taxon>
        <taxon>Flavobacteriia</taxon>
        <taxon>Flavobacteriales</taxon>
        <taxon>Weeksellaceae</taxon>
        <taxon>Chishuiella</taxon>
    </lineage>
</organism>